<name>A0ABQ3NNU1_STRVG</name>
<dbReference type="InterPro" id="IPR024983">
    <property type="entry name" value="CHAT_dom"/>
</dbReference>
<accession>A0ABQ3NNU1</accession>
<keyword evidence="3" id="KW-1185">Reference proteome</keyword>
<reference evidence="3" key="1">
    <citation type="submission" date="2020-09" db="EMBL/GenBank/DDBJ databases">
        <title>Whole genome shotgun sequence of Streptomyces cinnamonensis NBRC 15873.</title>
        <authorList>
            <person name="Komaki H."/>
            <person name="Tamura T."/>
        </authorList>
    </citation>
    <scope>NUCLEOTIDE SEQUENCE [LARGE SCALE GENOMIC DNA]</scope>
    <source>
        <strain evidence="3">NBRC 15873</strain>
    </source>
</reference>
<dbReference type="RefSeq" id="WP_191870254.1">
    <property type="nucleotide sequence ID" value="NZ_BMRU01000081.1"/>
</dbReference>
<dbReference type="Pfam" id="PF12770">
    <property type="entry name" value="CHAT"/>
    <property type="match status" value="1"/>
</dbReference>
<protein>
    <recommendedName>
        <fullName evidence="1">CHAT domain-containing protein</fullName>
    </recommendedName>
</protein>
<organism evidence="2 3">
    <name type="scientific">Streptomyces virginiae</name>
    <name type="common">Streptomyces cinnamonensis</name>
    <dbReference type="NCBI Taxonomy" id="1961"/>
    <lineage>
        <taxon>Bacteria</taxon>
        <taxon>Bacillati</taxon>
        <taxon>Actinomycetota</taxon>
        <taxon>Actinomycetes</taxon>
        <taxon>Kitasatosporales</taxon>
        <taxon>Streptomycetaceae</taxon>
        <taxon>Streptomyces</taxon>
    </lineage>
</organism>
<feature type="domain" description="CHAT" evidence="1">
    <location>
        <begin position="488"/>
        <end position="707"/>
    </location>
</feature>
<comment type="caution">
    <text evidence="2">The sequence shown here is derived from an EMBL/GenBank/DDBJ whole genome shotgun (WGS) entry which is preliminary data.</text>
</comment>
<proteinExistence type="predicted"/>
<sequence>MGTWRSRFESMVVTAVRRHLEVDLVSDLKDVDATDVRAITRLYQVLDRRPVYSTGLDHIVQTVDQHYSRASPKPLTRRLLASLLHETGGLFEELRRPQEAAQCRRIAAELAPEGPDRTILYLISAISSEQQLYTLGSLTVDAVLRALLHEVGRSGPRIRRAKILAVVTYAAHSTANIERLRTAVEALEAAADTPGYRALVVFYRSRVLMADGRIDERLAAEREFSRAAAGIGPKDPAHELVASALASVMPHDSAMAQASEAALRGDHVGASGWYGQSAEELPHGPLRATMRLFAEAARVQGGLLPSPAALRQCLSRLCADNVFAARTITVAHVELLLTALLMRAVDLHEAGHDAHVVAELADFLGEFRGGTAVGRPQDSGAYDTDARADMTLVDFLARTTAPVTTTEIARHLPAHHVVWVHVTGAEVGEHYLTVVTLRPSHPVPLVRRTHVSAADGKALAQCLDEESEDAPAEAVRRISGLFFADVDVDPGATGARVLVVPDSATWAMPWNELAPPGTADLTVSMSVGAALRSRPVPAVVVPRVIGIFDEVELEGSRLEARALQQLDSQGHIRFTQVHSLAELRDALEAAPYDILTVSVHGTESDGFEYRMLLPDGPSSPAALLCLGLPPVVVLGCCWSAKSTERADTTAAALSCLAAGASQVVGGLWAIDDELAGRLLADTYDRHLRRGVPLPQALRQAHLALPPDLRPRAAGLAFIGRG</sequence>
<dbReference type="Proteomes" id="UP000660554">
    <property type="component" value="Unassembled WGS sequence"/>
</dbReference>
<dbReference type="EMBL" id="BNDV01000008">
    <property type="protein sequence ID" value="GHI14438.1"/>
    <property type="molecule type" value="Genomic_DNA"/>
</dbReference>
<evidence type="ECO:0000259" key="1">
    <source>
        <dbReference type="Pfam" id="PF12770"/>
    </source>
</evidence>
<evidence type="ECO:0000313" key="2">
    <source>
        <dbReference type="EMBL" id="GHI14438.1"/>
    </source>
</evidence>
<gene>
    <name evidence="2" type="ORF">Scinn_39010</name>
</gene>
<evidence type="ECO:0000313" key="3">
    <source>
        <dbReference type="Proteomes" id="UP000660554"/>
    </source>
</evidence>
<dbReference type="GeneID" id="86952160"/>